<dbReference type="Pfam" id="PF00724">
    <property type="entry name" value="Oxidored_FMN"/>
    <property type="match status" value="1"/>
</dbReference>
<evidence type="ECO:0000256" key="5">
    <source>
        <dbReference type="ARBA" id="ARBA00023002"/>
    </source>
</evidence>
<comment type="caution">
    <text evidence="7">The sequence shown here is derived from an EMBL/GenBank/DDBJ whole genome shotgun (WGS) entry which is preliminary data.</text>
</comment>
<dbReference type="EMBL" id="WKJM01000005">
    <property type="protein sequence ID" value="MRX07741.1"/>
    <property type="molecule type" value="Genomic_DNA"/>
</dbReference>
<dbReference type="PANTHER" id="PTHR43303">
    <property type="entry name" value="NADPH DEHYDROGENASE C23G7.10C-RELATED"/>
    <property type="match status" value="1"/>
</dbReference>
<dbReference type="CDD" id="cd02932">
    <property type="entry name" value="OYE_YqiM_FMN"/>
    <property type="match status" value="1"/>
</dbReference>
<evidence type="ECO:0000259" key="6">
    <source>
        <dbReference type="Pfam" id="PF00724"/>
    </source>
</evidence>
<dbReference type="InterPro" id="IPR044152">
    <property type="entry name" value="YqjM-like"/>
</dbReference>
<evidence type="ECO:0000256" key="2">
    <source>
        <dbReference type="ARBA" id="ARBA00022630"/>
    </source>
</evidence>
<evidence type="ECO:0000256" key="3">
    <source>
        <dbReference type="ARBA" id="ARBA00022643"/>
    </source>
</evidence>
<keyword evidence="4" id="KW-0521">NADP</keyword>
<protein>
    <submittedName>
        <fullName evidence="7">Oxidoreductase</fullName>
    </submittedName>
</protein>
<keyword evidence="2" id="KW-0285">Flavoprotein</keyword>
<dbReference type="InterPro" id="IPR013785">
    <property type="entry name" value="Aldolase_TIM"/>
</dbReference>
<dbReference type="GO" id="GO:0003959">
    <property type="term" value="F:NADPH dehydrogenase activity"/>
    <property type="evidence" value="ECO:0007669"/>
    <property type="project" value="InterPro"/>
</dbReference>
<reference evidence="7 8" key="1">
    <citation type="submission" date="2019-11" db="EMBL/GenBank/DDBJ databases">
        <title>Novel species isolated from a subtropical stream in China.</title>
        <authorList>
            <person name="Lu H."/>
        </authorList>
    </citation>
    <scope>NUCLEOTIDE SEQUENCE [LARGE SCALE GENOMIC DNA]</scope>
    <source>
        <strain evidence="7 8">FT25W</strain>
    </source>
</reference>
<sequence>MTHQPKLFTPIQVRNLSLANRIVIAPMCQYSAVDGCMNDWHQMHLGQLAQSGAALLTIESTAVVADGRISFADVGLYDDASAAAMGKTLESVRRWSATPIAVQLNHAGRKASVQRPWQGGRQIAPDAAHGWQTVGPSAIAVRDDYVAPSALDKAGLRQIRDGFAAAARRAASIGIDAVQIHAAHGYLLHQFLSPLSNQRGDEYGGSMANRARFPLEIFDVVREAFPSERAVSVRISGTDWLEGGFTIDQAQAFSQMLEARGVDVIHVSSGGLRPDQKIPVGPGYQVPLARAVKDVVKVPVVAVGLITEPAHAEAIIANGDADLIALARTVLYDPRWPWHAAAALGGQVHAASQYLRCQPAQYPELFR</sequence>
<keyword evidence="3" id="KW-0288">FMN</keyword>
<accession>A0A6L5QF63</accession>
<comment type="cofactor">
    <cofactor evidence="1">
        <name>FMN</name>
        <dbReference type="ChEBI" id="CHEBI:58210"/>
    </cofactor>
</comment>
<evidence type="ECO:0000256" key="4">
    <source>
        <dbReference type="ARBA" id="ARBA00022857"/>
    </source>
</evidence>
<keyword evidence="8" id="KW-1185">Reference proteome</keyword>
<dbReference type="Proteomes" id="UP000481037">
    <property type="component" value="Unassembled WGS sequence"/>
</dbReference>
<dbReference type="GO" id="GO:0010181">
    <property type="term" value="F:FMN binding"/>
    <property type="evidence" value="ECO:0007669"/>
    <property type="project" value="InterPro"/>
</dbReference>
<dbReference type="GO" id="GO:0050661">
    <property type="term" value="F:NADP binding"/>
    <property type="evidence" value="ECO:0007669"/>
    <property type="project" value="InterPro"/>
</dbReference>
<dbReference type="RefSeq" id="WP_154362276.1">
    <property type="nucleotide sequence ID" value="NZ_WKJM01000005.1"/>
</dbReference>
<evidence type="ECO:0000256" key="1">
    <source>
        <dbReference type="ARBA" id="ARBA00001917"/>
    </source>
</evidence>
<gene>
    <name evidence="7" type="ORF">GJ697_07850</name>
</gene>
<dbReference type="AlphaFoldDB" id="A0A6L5QF63"/>
<organism evidence="7 8">
    <name type="scientific">Duganella alba</name>
    <dbReference type="NCBI Taxonomy" id="2666081"/>
    <lineage>
        <taxon>Bacteria</taxon>
        <taxon>Pseudomonadati</taxon>
        <taxon>Pseudomonadota</taxon>
        <taxon>Betaproteobacteria</taxon>
        <taxon>Burkholderiales</taxon>
        <taxon>Oxalobacteraceae</taxon>
        <taxon>Telluria group</taxon>
        <taxon>Duganella</taxon>
    </lineage>
</organism>
<feature type="domain" description="NADH:flavin oxidoreductase/NADH oxidase N-terminal" evidence="6">
    <location>
        <begin position="6"/>
        <end position="341"/>
    </location>
</feature>
<dbReference type="Gene3D" id="3.20.20.70">
    <property type="entry name" value="Aldolase class I"/>
    <property type="match status" value="1"/>
</dbReference>
<dbReference type="PANTHER" id="PTHR43303:SF4">
    <property type="entry name" value="NADPH DEHYDROGENASE C23G7.10C-RELATED"/>
    <property type="match status" value="1"/>
</dbReference>
<proteinExistence type="predicted"/>
<dbReference type="InterPro" id="IPR001155">
    <property type="entry name" value="OxRdtase_FMN_N"/>
</dbReference>
<dbReference type="SUPFAM" id="SSF51395">
    <property type="entry name" value="FMN-linked oxidoreductases"/>
    <property type="match status" value="1"/>
</dbReference>
<evidence type="ECO:0000313" key="8">
    <source>
        <dbReference type="Proteomes" id="UP000481037"/>
    </source>
</evidence>
<evidence type="ECO:0000313" key="7">
    <source>
        <dbReference type="EMBL" id="MRX07741.1"/>
    </source>
</evidence>
<name>A0A6L5QF63_9BURK</name>
<keyword evidence="5" id="KW-0560">Oxidoreductase</keyword>